<evidence type="ECO:0000259" key="1">
    <source>
        <dbReference type="PROSITE" id="PS50263"/>
    </source>
</evidence>
<protein>
    <submittedName>
        <fullName evidence="2">Predicted amidohydrolase</fullName>
    </submittedName>
</protein>
<reference evidence="2" key="1">
    <citation type="submission" date="2019-02" db="EMBL/GenBank/DDBJ databases">
        <authorList>
            <person name="Gruber-Vodicka R. H."/>
            <person name="Seah K. B. B."/>
        </authorList>
    </citation>
    <scope>NUCLEOTIDE SEQUENCE</scope>
    <source>
        <strain evidence="3">BECK_BZ198</strain>
        <strain evidence="2">BECK_BZ199</strain>
    </source>
</reference>
<gene>
    <name evidence="3" type="ORF">BECKMB1821H_GA0114242_101119</name>
    <name evidence="2" type="ORF">BECKMB1821I_GA0114274_101119</name>
</gene>
<dbReference type="Pfam" id="PF00795">
    <property type="entry name" value="CN_hydrolase"/>
    <property type="match status" value="1"/>
</dbReference>
<sequence>MQIVKVMKQSNLSVVRTAAVQLEANANASEKIIERTSSFLRRCAEEGCRLVCLPEAFATTLDLPRLRAIAEEIPGPTTDFLREQALAHGLHLVAGIIEHDCEHTYSTSVLIDDDGEIIGKYRRMHLYSLEKHFLDPGNECRVFETRVGRLGLISGYDINFPEVTRLLFRQHVEIILCPTQLLKEFMRAIRFLTIARAAENCCYVVLASSTGVNCLANLVYLGHSLIVRNPITLNPYGMEYMSAREVLAEAQQEEAMLMADLDLAHLRREQKENPHYEDCVPLSYSRGMER</sequence>
<dbReference type="GO" id="GO:0016787">
    <property type="term" value="F:hydrolase activity"/>
    <property type="evidence" value="ECO:0007669"/>
    <property type="project" value="UniProtKB-KW"/>
</dbReference>
<organism evidence="2">
    <name type="scientific">Candidatus Kentrum sp. MB</name>
    <dbReference type="NCBI Taxonomy" id="2138164"/>
    <lineage>
        <taxon>Bacteria</taxon>
        <taxon>Pseudomonadati</taxon>
        <taxon>Pseudomonadota</taxon>
        <taxon>Gammaproteobacteria</taxon>
        <taxon>Candidatus Kentrum</taxon>
    </lineage>
</organism>
<dbReference type="SUPFAM" id="SSF56317">
    <property type="entry name" value="Carbon-nitrogen hydrolase"/>
    <property type="match status" value="1"/>
</dbReference>
<dbReference type="PROSITE" id="PS50263">
    <property type="entry name" value="CN_HYDROLASE"/>
    <property type="match status" value="1"/>
</dbReference>
<evidence type="ECO:0000313" key="3">
    <source>
        <dbReference type="EMBL" id="VFK74856.1"/>
    </source>
</evidence>
<dbReference type="EMBL" id="CAADFQ010000011">
    <property type="protein sequence ID" value="VFK29653.1"/>
    <property type="molecule type" value="Genomic_DNA"/>
</dbReference>
<feature type="domain" description="CN hydrolase" evidence="1">
    <location>
        <begin position="15"/>
        <end position="263"/>
    </location>
</feature>
<dbReference type="PANTHER" id="PTHR23088">
    <property type="entry name" value="NITRILASE-RELATED"/>
    <property type="match status" value="1"/>
</dbReference>
<dbReference type="Gene3D" id="3.60.110.10">
    <property type="entry name" value="Carbon-nitrogen hydrolase"/>
    <property type="match status" value="1"/>
</dbReference>
<dbReference type="InterPro" id="IPR036526">
    <property type="entry name" value="C-N_Hydrolase_sf"/>
</dbReference>
<proteinExistence type="predicted"/>
<keyword evidence="2" id="KW-0378">Hydrolase</keyword>
<dbReference type="InterPro" id="IPR003010">
    <property type="entry name" value="C-N_Hydrolase"/>
</dbReference>
<accession>A0A450XK08</accession>
<dbReference type="AlphaFoldDB" id="A0A450XK08"/>
<dbReference type="CDD" id="cd07197">
    <property type="entry name" value="nitrilase"/>
    <property type="match status" value="1"/>
</dbReference>
<dbReference type="PANTHER" id="PTHR23088:SF27">
    <property type="entry name" value="DEAMINATED GLUTATHIONE AMIDASE"/>
    <property type="match status" value="1"/>
</dbReference>
<evidence type="ECO:0000313" key="2">
    <source>
        <dbReference type="EMBL" id="VFK29653.1"/>
    </source>
</evidence>
<dbReference type="EMBL" id="CAADGH010000011">
    <property type="protein sequence ID" value="VFK74856.1"/>
    <property type="molecule type" value="Genomic_DNA"/>
</dbReference>
<name>A0A450XK08_9GAMM</name>